<comment type="caution">
    <text evidence="1">The sequence shown here is derived from an EMBL/GenBank/DDBJ whole genome shotgun (WGS) entry which is preliminary data.</text>
</comment>
<evidence type="ECO:0000313" key="1">
    <source>
        <dbReference type="EMBL" id="PHQ36639.1"/>
    </source>
</evidence>
<dbReference type="Proteomes" id="UP000225740">
    <property type="component" value="Unassembled WGS sequence"/>
</dbReference>
<dbReference type="GeneID" id="90607520"/>
<dbReference type="RefSeq" id="WP_099259536.1">
    <property type="nucleotide sequence ID" value="NZ_NIZW01000002.1"/>
</dbReference>
<organism evidence="1 2">
    <name type="scientific">Rhodopirellula bahusiensis</name>
    <dbReference type="NCBI Taxonomy" id="2014065"/>
    <lineage>
        <taxon>Bacteria</taxon>
        <taxon>Pseudomonadati</taxon>
        <taxon>Planctomycetota</taxon>
        <taxon>Planctomycetia</taxon>
        <taxon>Pirellulales</taxon>
        <taxon>Pirellulaceae</taxon>
        <taxon>Rhodopirellula</taxon>
    </lineage>
</organism>
<accession>A0A2G1WDF4</accession>
<gene>
    <name evidence="1" type="ORF">CEE69_04575</name>
</gene>
<evidence type="ECO:0000313" key="2">
    <source>
        <dbReference type="Proteomes" id="UP000225740"/>
    </source>
</evidence>
<proteinExistence type="predicted"/>
<dbReference type="EMBL" id="NIZW01000002">
    <property type="protein sequence ID" value="PHQ36639.1"/>
    <property type="molecule type" value="Genomic_DNA"/>
</dbReference>
<keyword evidence="2" id="KW-1185">Reference proteome</keyword>
<sequence>MSTDMIVGKTVSLIGGLPGEYVEFTPDGRYRVDLLDRRPSESRYSAAVSEPDSSLDVWNVGLESLIAQCIYQIDRDRLTVCVAGNHRQRPTEIRRDDDKLWCVITFTLAAPPKRRKRVKSEPLLKNGSLIPAAFMKAPNEESK</sequence>
<reference evidence="1 2" key="1">
    <citation type="submission" date="2017-06" db="EMBL/GenBank/DDBJ databases">
        <title>Description of Rhodopirellula bahusiensis sp. nov.</title>
        <authorList>
            <person name="Kizina J."/>
            <person name="Harder J."/>
        </authorList>
    </citation>
    <scope>NUCLEOTIDE SEQUENCE [LARGE SCALE GENOMIC DNA]</scope>
    <source>
        <strain evidence="1 2">SWK21</strain>
    </source>
</reference>
<dbReference type="AlphaFoldDB" id="A0A2G1WDF4"/>
<name>A0A2G1WDF4_9BACT</name>
<protein>
    <submittedName>
        <fullName evidence="1">Uncharacterized protein</fullName>
    </submittedName>
</protein>